<evidence type="ECO:0000313" key="9">
    <source>
        <dbReference type="Proteomes" id="UP000285865"/>
    </source>
</evidence>
<sequence>MKKIKKCGFVLIVCLVSVIIVGVYFINQNWTIRYASVFDGFFGKGNWKCIDEEKKDSLIYDEYEINNIYPELSENVPGKFHNWYILYDDGQNESIWHITDHVYKINNDKYSIINHNRLSAKQALTMELMDISFDVIGDNIKSDIIEEYLPQAESDCIEVGISYEGGNPKPEFYDKLLKESWFKCNEVSAERYLSMDTADFYIDIKAYDYRIKKLSDTEKDHLMNSLETIEQGLRDKYGEHASYKIYFDDFHQAEHKAQ</sequence>
<gene>
    <name evidence="6" type="ORF">DW172_02550</name>
    <name evidence="5" type="ORF">DW703_13510</name>
    <name evidence="4" type="ORF">LD38_02575</name>
    <name evidence="2" type="ORF">LK487_08255</name>
    <name evidence="3" type="ORF">PNE45_14495</name>
</gene>
<name>A0A2U2EKE4_9FIRM</name>
<organism evidence="4 7">
    <name type="scientific">Agathobacter rectalis</name>
    <dbReference type="NCBI Taxonomy" id="39491"/>
    <lineage>
        <taxon>Bacteria</taxon>
        <taxon>Bacillati</taxon>
        <taxon>Bacillota</taxon>
        <taxon>Clostridia</taxon>
        <taxon>Lachnospirales</taxon>
        <taxon>Lachnospiraceae</taxon>
        <taxon>Agathobacter</taxon>
    </lineage>
</organism>
<keyword evidence="1" id="KW-0472">Membrane</keyword>
<dbReference type="Proteomes" id="UP001212823">
    <property type="component" value="Unassembled WGS sequence"/>
</dbReference>
<keyword evidence="1" id="KW-0812">Transmembrane</keyword>
<dbReference type="Proteomes" id="UP000285865">
    <property type="component" value="Unassembled WGS sequence"/>
</dbReference>
<dbReference type="AlphaFoldDB" id="A0A2U2EKE4"/>
<feature type="transmembrane region" description="Helical" evidence="1">
    <location>
        <begin position="7"/>
        <end position="26"/>
    </location>
</feature>
<reference evidence="4 7" key="1">
    <citation type="submission" date="2014-09" db="EMBL/GenBank/DDBJ databases">
        <title>Butyrate-producing bacteria isolated from human gut.</title>
        <authorList>
            <person name="Zhang Q."/>
            <person name="Zhao L."/>
        </authorList>
    </citation>
    <scope>NUCLEOTIDE SEQUENCE [LARGE SCALE GENOMIC DNA]</scope>
    <source>
        <strain evidence="4 7">R22</strain>
    </source>
</reference>
<dbReference type="EMBL" id="QSKY01000025">
    <property type="protein sequence ID" value="RHF01122.1"/>
    <property type="molecule type" value="Genomic_DNA"/>
</dbReference>
<reference evidence="3" key="4">
    <citation type="submission" date="2023-01" db="EMBL/GenBank/DDBJ databases">
        <title>Human gut microbiome strain richness.</title>
        <authorList>
            <person name="Chen-Liaw A."/>
        </authorList>
    </citation>
    <scope>NUCLEOTIDE SEQUENCE</scope>
    <source>
        <strain evidence="3">1001283st1_D2_1001283B150209_150212</strain>
    </source>
</reference>
<dbReference type="EMBL" id="QRKN01000001">
    <property type="protein sequence ID" value="RHI25591.1"/>
    <property type="molecule type" value="Genomic_DNA"/>
</dbReference>
<evidence type="ECO:0000313" key="8">
    <source>
        <dbReference type="Proteomes" id="UP000283501"/>
    </source>
</evidence>
<evidence type="ECO:0000313" key="7">
    <source>
        <dbReference type="Proteomes" id="UP000245905"/>
    </source>
</evidence>
<dbReference type="Proteomes" id="UP000283501">
    <property type="component" value="Unassembled WGS sequence"/>
</dbReference>
<protein>
    <submittedName>
        <fullName evidence="4">Uncharacterized protein</fullName>
    </submittedName>
</protein>
<dbReference type="Proteomes" id="UP001197847">
    <property type="component" value="Unassembled WGS sequence"/>
</dbReference>
<keyword evidence="1" id="KW-1133">Transmembrane helix</keyword>
<comment type="caution">
    <text evidence="4">The sequence shown here is derived from an EMBL/GenBank/DDBJ whole genome shotgun (WGS) entry which is preliminary data.</text>
</comment>
<dbReference type="EMBL" id="JAQLYE010000040">
    <property type="protein sequence ID" value="MDB8019219.1"/>
    <property type="molecule type" value="Genomic_DNA"/>
</dbReference>
<evidence type="ECO:0000313" key="6">
    <source>
        <dbReference type="EMBL" id="RHI25591.1"/>
    </source>
</evidence>
<dbReference type="EMBL" id="JRFS01000002">
    <property type="protein sequence ID" value="PWE84983.1"/>
    <property type="molecule type" value="Genomic_DNA"/>
</dbReference>
<dbReference type="Proteomes" id="UP000245905">
    <property type="component" value="Unassembled WGS sequence"/>
</dbReference>
<evidence type="ECO:0000313" key="2">
    <source>
        <dbReference type="EMBL" id="MCC2747021.1"/>
    </source>
</evidence>
<proteinExistence type="predicted"/>
<evidence type="ECO:0000313" key="3">
    <source>
        <dbReference type="EMBL" id="MDB8019219.1"/>
    </source>
</evidence>
<accession>A0A2U2EKE4</accession>
<reference evidence="2" key="3">
    <citation type="submission" date="2021-10" db="EMBL/GenBank/DDBJ databases">
        <title>Collection of gut derived symbiotic bacterial strains cultured from healthy donors.</title>
        <authorList>
            <person name="Lin H."/>
            <person name="Littmann E."/>
            <person name="Claire K."/>
            <person name="Pamer E."/>
        </authorList>
    </citation>
    <scope>NUCLEOTIDE SEQUENCE</scope>
    <source>
        <strain evidence="2">MSK.22.92</strain>
    </source>
</reference>
<evidence type="ECO:0000256" key="1">
    <source>
        <dbReference type="SAM" id="Phobius"/>
    </source>
</evidence>
<evidence type="ECO:0000313" key="4">
    <source>
        <dbReference type="EMBL" id="PWE84983.1"/>
    </source>
</evidence>
<dbReference type="EMBL" id="JAJFBX010000009">
    <property type="protein sequence ID" value="MCC2747021.1"/>
    <property type="molecule type" value="Genomic_DNA"/>
</dbReference>
<evidence type="ECO:0000313" key="5">
    <source>
        <dbReference type="EMBL" id="RHF01122.1"/>
    </source>
</evidence>
<reference evidence="8 9" key="2">
    <citation type="submission" date="2018-08" db="EMBL/GenBank/DDBJ databases">
        <title>A genome reference for cultivated species of the human gut microbiota.</title>
        <authorList>
            <person name="Zou Y."/>
            <person name="Xue W."/>
            <person name="Luo G."/>
        </authorList>
    </citation>
    <scope>NUCLEOTIDE SEQUENCE [LARGE SCALE GENOMIC DNA]</scope>
    <source>
        <strain evidence="6 9">AM16-11</strain>
        <strain evidence="5 8">AM26-2LB</strain>
    </source>
</reference>
<dbReference type="RefSeq" id="WP_109257221.1">
    <property type="nucleotide sequence ID" value="NZ_DAWCLC010000113.1"/>
</dbReference>